<dbReference type="InterPro" id="IPR050491">
    <property type="entry name" value="AmpC-like"/>
</dbReference>
<protein>
    <submittedName>
        <fullName evidence="4">Autolysis and methicillin resistant-like protein</fullName>
    </submittedName>
    <submittedName>
        <fullName evidence="5">Class A beta-lactamase-related serine hydrolase</fullName>
    </submittedName>
</protein>
<dbReference type="InterPro" id="IPR012338">
    <property type="entry name" value="Beta-lactam/transpept-like"/>
</dbReference>
<dbReference type="PANTHER" id="PTHR46825">
    <property type="entry name" value="D-ALANYL-D-ALANINE-CARBOXYPEPTIDASE/ENDOPEPTIDASE AMPH"/>
    <property type="match status" value="1"/>
</dbReference>
<dbReference type="RefSeq" id="WP_103298757.1">
    <property type="nucleotide sequence ID" value="NZ_PPQT01000112.1"/>
</dbReference>
<evidence type="ECO:0000256" key="2">
    <source>
        <dbReference type="ARBA" id="ARBA00023136"/>
    </source>
</evidence>
<evidence type="ECO:0000313" key="6">
    <source>
        <dbReference type="Proteomes" id="UP000254047"/>
    </source>
</evidence>
<evidence type="ECO:0000259" key="3">
    <source>
        <dbReference type="Pfam" id="PF00144"/>
    </source>
</evidence>
<feature type="domain" description="Beta-lactamase-related" evidence="3">
    <location>
        <begin position="87"/>
        <end position="371"/>
    </location>
</feature>
<organism evidence="4 6">
    <name type="scientific">Staphylococcus petrasii</name>
    <dbReference type="NCBI Taxonomy" id="1276936"/>
    <lineage>
        <taxon>Bacteria</taxon>
        <taxon>Bacillati</taxon>
        <taxon>Bacillota</taxon>
        <taxon>Bacilli</taxon>
        <taxon>Bacillales</taxon>
        <taxon>Staphylococcaceae</taxon>
        <taxon>Staphylococcus</taxon>
    </lineage>
</organism>
<keyword evidence="2" id="KW-0472">Membrane</keyword>
<dbReference type="Pfam" id="PF00144">
    <property type="entry name" value="Beta-lactamase"/>
    <property type="match status" value="1"/>
</dbReference>
<evidence type="ECO:0000313" key="7">
    <source>
        <dbReference type="Proteomes" id="UP000297598"/>
    </source>
</evidence>
<evidence type="ECO:0000313" key="4">
    <source>
        <dbReference type="EMBL" id="SUM44571.1"/>
    </source>
</evidence>
<keyword evidence="7" id="KW-1185">Reference proteome</keyword>
<name>A0A380G3L0_9STAP</name>
<accession>A0A380G3L0</accession>
<dbReference type="GO" id="GO:0016020">
    <property type="term" value="C:membrane"/>
    <property type="evidence" value="ECO:0007669"/>
    <property type="project" value="UniProtKB-SubCell"/>
</dbReference>
<reference evidence="5 7" key="2">
    <citation type="submission" date="2019-04" db="EMBL/GenBank/DDBJ databases">
        <title>Genomic characterization of Staphylococcus petrasii strains.</title>
        <authorList>
            <person name="Vrbovska V."/>
            <person name="Kovarovic V."/>
            <person name="Maslanova I."/>
            <person name="Indrakova A."/>
            <person name="Petras P."/>
            <person name="Sedo O."/>
            <person name="Svec P."/>
            <person name="Fisarova L."/>
            <person name="Sedlacek I."/>
            <person name="Doskar J."/>
            <person name="Pantucek R."/>
        </authorList>
    </citation>
    <scope>NUCLEOTIDE SEQUENCE [LARGE SCALE GENOMIC DNA]</scope>
    <source>
        <strain evidence="5 7">P5404</strain>
    </source>
</reference>
<evidence type="ECO:0000313" key="5">
    <source>
        <dbReference type="EMBL" id="TGE18526.1"/>
    </source>
</evidence>
<reference evidence="4 6" key="1">
    <citation type="submission" date="2018-06" db="EMBL/GenBank/DDBJ databases">
        <authorList>
            <consortium name="Pathogen Informatics"/>
            <person name="Doyle S."/>
        </authorList>
    </citation>
    <scope>NUCLEOTIDE SEQUENCE [LARGE SCALE GENOMIC DNA]</scope>
    <source>
        <strain evidence="4 6">NCTC13830</strain>
    </source>
</reference>
<dbReference type="InterPro" id="IPR001466">
    <property type="entry name" value="Beta-lactam-related"/>
</dbReference>
<dbReference type="SUPFAM" id="SSF56601">
    <property type="entry name" value="beta-lactamase/transpeptidase-like"/>
    <property type="match status" value="1"/>
</dbReference>
<dbReference type="Proteomes" id="UP000297598">
    <property type="component" value="Unassembled WGS sequence"/>
</dbReference>
<dbReference type="Gene3D" id="3.40.710.10">
    <property type="entry name" value="DD-peptidase/beta-lactamase superfamily"/>
    <property type="match status" value="1"/>
</dbReference>
<proteinExistence type="predicted"/>
<evidence type="ECO:0000256" key="1">
    <source>
        <dbReference type="ARBA" id="ARBA00004370"/>
    </source>
</evidence>
<keyword evidence="5" id="KW-0378">Hydrolase</keyword>
<gene>
    <name evidence="4" type="primary">fmt_2</name>
    <name evidence="5" type="ORF">BJR09_03930</name>
    <name evidence="4" type="ORF">NCTC13830_01977</name>
</gene>
<dbReference type="EMBL" id="SRLS01000004">
    <property type="protein sequence ID" value="TGE18526.1"/>
    <property type="molecule type" value="Genomic_DNA"/>
</dbReference>
<dbReference type="AlphaFoldDB" id="A0A380G3L0"/>
<dbReference type="GO" id="GO:0016787">
    <property type="term" value="F:hydrolase activity"/>
    <property type="evidence" value="ECO:0007669"/>
    <property type="project" value="UniProtKB-KW"/>
</dbReference>
<dbReference type="Proteomes" id="UP000254047">
    <property type="component" value="Unassembled WGS sequence"/>
</dbReference>
<comment type="subcellular location">
    <subcellularLocation>
        <location evidence="1">Membrane</location>
    </subcellularLocation>
</comment>
<sequence>MKTNKIKAVFFTVVLCVLVLLIIIFSMKLISARQKQSEYNKENDNKMYLLNRDKEPKKIQHLKTVEANDINMKNIDTYLNDVQFNGSITILDRGKLVLNKGYGYRNIKKGVKNTPDTMYLIGSAQKFTTGLILKKLELENKVNINDPVTKYLPWFKTSKTITLKDLMLHRSGLYKFEASPKSKSLDSAVHMIQQRGIDNKFYHKHLYNDANYLVLAQVIEKVTHKSYVENYYEDIAKPNGLENSAFFNEKPYQKYMATGYKIINNKLKTMHPNTLDQYYGAGNLFMTTYDMAQLVQNLQQNKIFNESTTTPLLQQMGSTMYPESYRYGFYVSPQRDRINGVFFGQIFTVYFNQRYTVVMGTNIANENKVSNENKISHIYDRLLNQTSYYSY</sequence>
<dbReference type="EMBL" id="UHDO01000001">
    <property type="protein sequence ID" value="SUM44571.1"/>
    <property type="molecule type" value="Genomic_DNA"/>
</dbReference>
<dbReference type="OrthoDB" id="9803467at2"/>
<dbReference type="PANTHER" id="PTHR46825:SF11">
    <property type="entry name" value="PENICILLIN-BINDING PROTEIN 4"/>
    <property type="match status" value="1"/>
</dbReference>